<dbReference type="PANTHER" id="PTHR43283">
    <property type="entry name" value="BETA-LACTAMASE-RELATED"/>
    <property type="match status" value="1"/>
</dbReference>
<dbReference type="RefSeq" id="WP_251582587.1">
    <property type="nucleotide sequence ID" value="NZ_JBHTKX010000001.1"/>
</dbReference>
<keyword evidence="3" id="KW-1185">Reference proteome</keyword>
<comment type="caution">
    <text evidence="2">The sequence shown here is derived from an EMBL/GenBank/DDBJ whole genome shotgun (WGS) entry which is preliminary data.</text>
</comment>
<evidence type="ECO:0000259" key="1">
    <source>
        <dbReference type="Pfam" id="PF00144"/>
    </source>
</evidence>
<organism evidence="2 3">
    <name type="scientific">Paenibacillus provencensis</name>
    <dbReference type="NCBI Taxonomy" id="441151"/>
    <lineage>
        <taxon>Bacteria</taxon>
        <taxon>Bacillati</taxon>
        <taxon>Bacillota</taxon>
        <taxon>Bacilli</taxon>
        <taxon>Bacillales</taxon>
        <taxon>Paenibacillaceae</taxon>
        <taxon>Paenibacillus</taxon>
    </lineage>
</organism>
<dbReference type="Gene3D" id="3.40.710.10">
    <property type="entry name" value="DD-peptidase/beta-lactamase superfamily"/>
    <property type="match status" value="1"/>
</dbReference>
<proteinExistence type="predicted"/>
<feature type="domain" description="Beta-lactamase-related" evidence="1">
    <location>
        <begin position="46"/>
        <end position="304"/>
    </location>
</feature>
<dbReference type="EC" id="3.-.-.-" evidence="2"/>
<evidence type="ECO:0000313" key="3">
    <source>
        <dbReference type="Proteomes" id="UP001597169"/>
    </source>
</evidence>
<evidence type="ECO:0000313" key="2">
    <source>
        <dbReference type="EMBL" id="MFD1129625.1"/>
    </source>
</evidence>
<sequence>MNGTKDAPDPDNTLGIPDIHECTANEISLLIAKIDELKLEVNSLVLMKDGRLEAEFYREPYRKECPQLLYSLSKSFTSIATGIAWDQGFIRLNDPVISFFPDKLPSYISPNLAKMTIHHLLSMNTGHHDNIYAEIAREQDWVRAFLSLEVKSEPGTYHLYNTHATYMLSAILERVTGHNLVDFLMPTLFDPLNIPRPIWETCPMGITAGGMGLSLTTDSVAKFGQMLLDKGMYAGKRIVSERYIELATTKHSDTTDRKDRIDWQQGYGYQFHMCRQGCYRGDGSFGQLCFVAPSAGIVVAAHSSFKSMQPLQTLLDFIYSYVLSPPMKLSSDKLIRMEKKLHLSSRLPELMKIPIGIQDIGGRCYRLENHPEGLRMLHFHAAGDRLDLQMNYGDERDQVLTFDLSKPVSQQGLFYKDLSLHVQEVVACASWVSSHTLQLTLFYIETPYMVTYRLEFKEREIQLSYHMNVSFSLQHYQVKGHLQSPQIF</sequence>
<dbReference type="GO" id="GO:0016787">
    <property type="term" value="F:hydrolase activity"/>
    <property type="evidence" value="ECO:0007669"/>
    <property type="project" value="UniProtKB-KW"/>
</dbReference>
<dbReference type="EMBL" id="JBHTKX010000001">
    <property type="protein sequence ID" value="MFD1129625.1"/>
    <property type="molecule type" value="Genomic_DNA"/>
</dbReference>
<reference evidence="3" key="1">
    <citation type="journal article" date="2019" name="Int. J. Syst. Evol. Microbiol.">
        <title>The Global Catalogue of Microorganisms (GCM) 10K type strain sequencing project: providing services to taxonomists for standard genome sequencing and annotation.</title>
        <authorList>
            <consortium name="The Broad Institute Genomics Platform"/>
            <consortium name="The Broad Institute Genome Sequencing Center for Infectious Disease"/>
            <person name="Wu L."/>
            <person name="Ma J."/>
        </authorList>
    </citation>
    <scope>NUCLEOTIDE SEQUENCE [LARGE SCALE GENOMIC DNA]</scope>
    <source>
        <strain evidence="3">CCUG 53519</strain>
    </source>
</reference>
<dbReference type="Pfam" id="PF00144">
    <property type="entry name" value="Beta-lactamase"/>
    <property type="match status" value="1"/>
</dbReference>
<dbReference type="InterPro" id="IPR012338">
    <property type="entry name" value="Beta-lactam/transpept-like"/>
</dbReference>
<dbReference type="Proteomes" id="UP001597169">
    <property type="component" value="Unassembled WGS sequence"/>
</dbReference>
<dbReference type="InterPro" id="IPR050789">
    <property type="entry name" value="Diverse_Enzym_Activities"/>
</dbReference>
<gene>
    <name evidence="2" type="ORF">ACFQ3J_15745</name>
</gene>
<dbReference type="SUPFAM" id="SSF56601">
    <property type="entry name" value="beta-lactamase/transpeptidase-like"/>
    <property type="match status" value="1"/>
</dbReference>
<dbReference type="PANTHER" id="PTHR43283:SF7">
    <property type="entry name" value="BETA-LACTAMASE-RELATED DOMAIN-CONTAINING PROTEIN"/>
    <property type="match status" value="1"/>
</dbReference>
<protein>
    <submittedName>
        <fullName evidence="2">Serine hydrolase domain-containing protein</fullName>
        <ecNumber evidence="2">3.-.-.-</ecNumber>
    </submittedName>
</protein>
<keyword evidence="2" id="KW-0378">Hydrolase</keyword>
<dbReference type="InterPro" id="IPR001466">
    <property type="entry name" value="Beta-lactam-related"/>
</dbReference>
<name>A0ABW3PV38_9BACL</name>
<accession>A0ABW3PV38</accession>